<evidence type="ECO:0000256" key="3">
    <source>
        <dbReference type="ARBA" id="ARBA00023295"/>
    </source>
</evidence>
<proteinExistence type="inferred from homology"/>
<dbReference type="SUPFAM" id="SSF51445">
    <property type="entry name" value="(Trans)glycosidases"/>
    <property type="match status" value="1"/>
</dbReference>
<sequence length="225" mass="26944">MWAEIAKYYRNNTWIPIIPGFKDFYSRVEKAIRSVDPDHILWLDGNTYSMDSSGFKEILPNCVHAIHDYSNMGFLAGNRYTGTDEQKQILRKQYQRKVEFMREHKVPIWNVEFGPVYASPDQDDYEQINQERYNLLGEQLSVYREDRISWSIWLYKDIGFQGMVYASPSSPYMQLLAPFLAKKKRLGVDKWGRDDTYVKHIYEPLIQHLKEEIPEKYQRKRYPQH</sequence>
<dbReference type="Pfam" id="PF00150">
    <property type="entry name" value="Cellulase"/>
    <property type="match status" value="1"/>
</dbReference>
<dbReference type="Gene3D" id="3.20.20.80">
    <property type="entry name" value="Glycosidases"/>
    <property type="match status" value="1"/>
</dbReference>
<keyword evidence="2 4" id="KW-0378">Hydrolase</keyword>
<keyword evidence="7" id="KW-1185">Reference proteome</keyword>
<evidence type="ECO:0000259" key="5">
    <source>
        <dbReference type="Pfam" id="PF00150"/>
    </source>
</evidence>
<dbReference type="EMBL" id="JAWDJX010000016">
    <property type="protein sequence ID" value="KAK3053333.1"/>
    <property type="molecule type" value="Genomic_DNA"/>
</dbReference>
<dbReference type="GO" id="GO:0004553">
    <property type="term" value="F:hydrolase activity, hydrolyzing O-glycosyl compounds"/>
    <property type="evidence" value="ECO:0007669"/>
    <property type="project" value="InterPro"/>
</dbReference>
<dbReference type="InterPro" id="IPR017853">
    <property type="entry name" value="GH"/>
</dbReference>
<comment type="similarity">
    <text evidence="1 4">Belongs to the glycosyl hydrolase 5 (cellulase A) family.</text>
</comment>
<organism evidence="6 7">
    <name type="scientific">Extremus antarcticus</name>
    <dbReference type="NCBI Taxonomy" id="702011"/>
    <lineage>
        <taxon>Eukaryota</taxon>
        <taxon>Fungi</taxon>
        <taxon>Dikarya</taxon>
        <taxon>Ascomycota</taxon>
        <taxon>Pezizomycotina</taxon>
        <taxon>Dothideomycetes</taxon>
        <taxon>Dothideomycetidae</taxon>
        <taxon>Mycosphaerellales</taxon>
        <taxon>Extremaceae</taxon>
        <taxon>Extremus</taxon>
    </lineage>
</organism>
<feature type="domain" description="Glycoside hydrolase family 5" evidence="5">
    <location>
        <begin position="13"/>
        <end position="156"/>
    </location>
</feature>
<dbReference type="AlphaFoldDB" id="A0AAJ0DMK5"/>
<comment type="caution">
    <text evidence="6">The sequence shown here is derived from an EMBL/GenBank/DDBJ whole genome shotgun (WGS) entry which is preliminary data.</text>
</comment>
<evidence type="ECO:0000256" key="4">
    <source>
        <dbReference type="RuleBase" id="RU361153"/>
    </source>
</evidence>
<gene>
    <name evidence="6" type="primary">EGC2</name>
    <name evidence="6" type="ORF">LTR09_005502</name>
</gene>
<dbReference type="GO" id="GO:0000272">
    <property type="term" value="P:polysaccharide catabolic process"/>
    <property type="evidence" value="ECO:0007669"/>
    <property type="project" value="InterPro"/>
</dbReference>
<name>A0AAJ0DMK5_9PEZI</name>
<protein>
    <submittedName>
        <fullName evidence="6">Endo-1,4-beta-glucanase</fullName>
    </submittedName>
</protein>
<dbReference type="Proteomes" id="UP001271007">
    <property type="component" value="Unassembled WGS sequence"/>
</dbReference>
<evidence type="ECO:0000256" key="1">
    <source>
        <dbReference type="ARBA" id="ARBA00005641"/>
    </source>
</evidence>
<accession>A0AAJ0DMK5</accession>
<evidence type="ECO:0000256" key="2">
    <source>
        <dbReference type="ARBA" id="ARBA00022801"/>
    </source>
</evidence>
<reference evidence="6" key="1">
    <citation type="submission" date="2023-04" db="EMBL/GenBank/DDBJ databases">
        <title>Black Yeasts Isolated from many extreme environments.</title>
        <authorList>
            <person name="Coleine C."/>
            <person name="Stajich J.E."/>
            <person name="Selbmann L."/>
        </authorList>
    </citation>
    <scope>NUCLEOTIDE SEQUENCE</scope>
    <source>
        <strain evidence="6">CCFEE 5312</strain>
    </source>
</reference>
<keyword evidence="3 4" id="KW-0326">Glycosidase</keyword>
<dbReference type="InterPro" id="IPR001547">
    <property type="entry name" value="Glyco_hydro_5"/>
</dbReference>
<evidence type="ECO:0000313" key="7">
    <source>
        <dbReference type="Proteomes" id="UP001271007"/>
    </source>
</evidence>
<evidence type="ECO:0000313" key="6">
    <source>
        <dbReference type="EMBL" id="KAK3053333.1"/>
    </source>
</evidence>